<keyword evidence="6" id="KW-1185">Reference proteome</keyword>
<dbReference type="Proteomes" id="UP000008141">
    <property type="component" value="Unassembled WGS sequence"/>
</dbReference>
<proteinExistence type="inferred from homology"/>
<evidence type="ECO:0000256" key="3">
    <source>
        <dbReference type="SAM" id="MobiDB-lite"/>
    </source>
</evidence>
<dbReference type="InterPro" id="IPR051091">
    <property type="entry name" value="O-Glucosyltr/Glycosyltrsf_90"/>
</dbReference>
<gene>
    <name evidence="5" type="ORF">CHLNCDRAFT_138604</name>
</gene>
<dbReference type="PANTHER" id="PTHR12203">
    <property type="entry name" value="KDEL LYS-ASP-GLU-LEU CONTAINING - RELATED"/>
    <property type="match status" value="1"/>
</dbReference>
<dbReference type="OrthoDB" id="512899at2759"/>
<dbReference type="InterPro" id="IPR006598">
    <property type="entry name" value="CAP10"/>
</dbReference>
<dbReference type="KEGG" id="cvr:CHLNCDRAFT_138604"/>
<dbReference type="SMART" id="SM00672">
    <property type="entry name" value="CAP10"/>
    <property type="match status" value="1"/>
</dbReference>
<dbReference type="eggNOG" id="KOG2458">
    <property type="taxonomic scope" value="Eukaryota"/>
</dbReference>
<reference evidence="5 6" key="1">
    <citation type="journal article" date="2010" name="Plant Cell">
        <title>The Chlorella variabilis NC64A genome reveals adaptation to photosymbiosis, coevolution with viruses, and cryptic sex.</title>
        <authorList>
            <person name="Blanc G."/>
            <person name="Duncan G."/>
            <person name="Agarkova I."/>
            <person name="Borodovsky M."/>
            <person name="Gurnon J."/>
            <person name="Kuo A."/>
            <person name="Lindquist E."/>
            <person name="Lucas S."/>
            <person name="Pangilinan J."/>
            <person name="Polle J."/>
            <person name="Salamov A."/>
            <person name="Terry A."/>
            <person name="Yamada T."/>
            <person name="Dunigan D.D."/>
            <person name="Grigoriev I.V."/>
            <person name="Claverie J.M."/>
            <person name="Van Etten J.L."/>
        </authorList>
    </citation>
    <scope>NUCLEOTIDE SEQUENCE [LARGE SCALE GENOMIC DNA]</scope>
    <source>
        <strain evidence="5 6">NC64A</strain>
    </source>
</reference>
<organism evidence="6">
    <name type="scientific">Chlorella variabilis</name>
    <name type="common">Green alga</name>
    <dbReference type="NCBI Taxonomy" id="554065"/>
    <lineage>
        <taxon>Eukaryota</taxon>
        <taxon>Viridiplantae</taxon>
        <taxon>Chlorophyta</taxon>
        <taxon>core chlorophytes</taxon>
        <taxon>Trebouxiophyceae</taxon>
        <taxon>Chlorellales</taxon>
        <taxon>Chlorellaceae</taxon>
        <taxon>Chlorella clade</taxon>
        <taxon>Chlorella</taxon>
    </lineage>
</organism>
<feature type="region of interest" description="Disordered" evidence="3">
    <location>
        <begin position="402"/>
        <end position="452"/>
    </location>
</feature>
<dbReference type="GO" id="GO:0016740">
    <property type="term" value="F:transferase activity"/>
    <property type="evidence" value="ECO:0007669"/>
    <property type="project" value="UniProtKB-KW"/>
</dbReference>
<accession>E1ZND5</accession>
<dbReference type="InParanoid" id="E1ZND5"/>
<dbReference type="AlphaFoldDB" id="E1ZND5"/>
<dbReference type="EMBL" id="GL433855">
    <property type="protein sequence ID" value="EFN52588.1"/>
    <property type="molecule type" value="Genomic_DNA"/>
</dbReference>
<comment type="similarity">
    <text evidence="1">Belongs to the glycosyltransferase 90 family.</text>
</comment>
<name>E1ZND5_CHLVA</name>
<evidence type="ECO:0000313" key="6">
    <source>
        <dbReference type="Proteomes" id="UP000008141"/>
    </source>
</evidence>
<dbReference type="GeneID" id="17351989"/>
<feature type="domain" description="Glycosyl transferase CAP10" evidence="4">
    <location>
        <begin position="112"/>
        <end position="343"/>
    </location>
</feature>
<dbReference type="RefSeq" id="XP_005844690.1">
    <property type="nucleotide sequence ID" value="XM_005844628.1"/>
</dbReference>
<keyword evidence="2" id="KW-0808">Transferase</keyword>
<evidence type="ECO:0000313" key="5">
    <source>
        <dbReference type="EMBL" id="EFN52588.1"/>
    </source>
</evidence>
<evidence type="ECO:0000259" key="4">
    <source>
        <dbReference type="SMART" id="SM00672"/>
    </source>
</evidence>
<dbReference type="PANTHER" id="PTHR12203:SF35">
    <property type="entry name" value="PROTEIN O-GLUCOSYLTRANSFERASE 1"/>
    <property type="match status" value="1"/>
</dbReference>
<evidence type="ECO:0000256" key="1">
    <source>
        <dbReference type="ARBA" id="ARBA00010118"/>
    </source>
</evidence>
<protein>
    <recommendedName>
        <fullName evidence="4">Glycosyl transferase CAP10 domain-containing protein</fullName>
    </recommendedName>
</protein>
<dbReference type="Pfam" id="PF05686">
    <property type="entry name" value="Glyco_transf_90"/>
    <property type="match status" value="1"/>
</dbReference>
<evidence type="ECO:0000256" key="2">
    <source>
        <dbReference type="ARBA" id="ARBA00022679"/>
    </source>
</evidence>
<sequence>MLLLAILGVGRRGSSRGSRGGVAEPPPLSKASLNGASYVGPLFSQVARDLEPFNHSGIGLRHAEQAYCQGSKASMRVQVVNGSVYIVGESPSYESRMLGIKRQLLHLWLAGGLPESIDFVVEQEDHPTVRHRSDDCPERGPILAPAKCPSNKSHSHVLLAPDHTFAGWPEARTLPWAEMLPLLQHSAERHPWADRSALLFFRGAATGDRNLTDSDLSLSYPELLDVQLVNWTSAEERPLFVSLADHCRHRALLHLPGNSYAARLKYLLACGSAVVMPDSPWQEFWYHLLHPPHNIIVTEEVSPDNRGHQFADVALELQQDEALTRRAYWQLLLQQYRALQNYNASLHPDVVPLERSILVPELMNVTQRTCLVCKPTAEQLEEQRRADLGLTDEEELPALEGAALPLPLPQASATAQPGTAGAAEQPVGAAGAGIVRPGDGRPAGHPTAGETQ</sequence>
<feature type="compositionally biased region" description="Low complexity" evidence="3">
    <location>
        <begin position="402"/>
        <end position="411"/>
    </location>
</feature>